<dbReference type="SUPFAM" id="SSF160527">
    <property type="entry name" value="V-type ATPase subunit E-like"/>
    <property type="match status" value="1"/>
</dbReference>
<feature type="coiled-coil region" evidence="4">
    <location>
        <begin position="91"/>
        <end position="125"/>
    </location>
</feature>
<dbReference type="EMBL" id="BTGC01000003">
    <property type="protein sequence ID" value="GMM49565.1"/>
    <property type="molecule type" value="Genomic_DNA"/>
</dbReference>
<protein>
    <submittedName>
        <fullName evidence="5">H(+)-transporting V1 sector ATPase subunit E</fullName>
    </submittedName>
</protein>
<comment type="caution">
    <text evidence="5">The sequence shown here is derived from an EMBL/GenBank/DDBJ whole genome shotgun (WGS) entry which is preliminary data.</text>
</comment>
<feature type="coiled-coil region" evidence="4">
    <location>
        <begin position="12"/>
        <end position="43"/>
    </location>
</feature>
<keyword evidence="6" id="KW-1185">Reference proteome</keyword>
<dbReference type="InterPro" id="IPR002842">
    <property type="entry name" value="ATPase_V1_Esu"/>
</dbReference>
<evidence type="ECO:0000256" key="1">
    <source>
        <dbReference type="ARBA" id="ARBA00005901"/>
    </source>
</evidence>
<dbReference type="AlphaFoldDB" id="A0AAV5RDU8"/>
<dbReference type="Proteomes" id="UP001362899">
    <property type="component" value="Unassembled WGS sequence"/>
</dbReference>
<evidence type="ECO:0000256" key="2">
    <source>
        <dbReference type="ARBA" id="ARBA00022448"/>
    </source>
</evidence>
<dbReference type="Gene3D" id="6.10.250.1620">
    <property type="match status" value="1"/>
</dbReference>
<dbReference type="GO" id="GO:0033178">
    <property type="term" value="C:proton-transporting two-sector ATPase complex, catalytic domain"/>
    <property type="evidence" value="ECO:0007669"/>
    <property type="project" value="InterPro"/>
</dbReference>
<keyword evidence="4" id="KW-0175">Coiled coil</keyword>
<evidence type="ECO:0000256" key="3">
    <source>
        <dbReference type="ARBA" id="ARBA00023065"/>
    </source>
</evidence>
<sequence length="230" mass="25962">MPASGLSDDQVNSELAKMVEFIKREAEEKAKEIRIKANEEYEIEKAEIVRSEISKIDKDYEQKTKQASMQEQILRSTNANKTRLHVLSAKAEVLDQVFQEAESELKRISKNEKEYETLLTKLIEQGIPLLKNENKFLLTVREQDKEVASSAAKSAIEKLGGDSNVQFSYEVSTAGFIDAESAGGVLISTVDRKIVVNNSLEERLHLLGQKILPLIRLELFGPSATRKYFD</sequence>
<organism evidence="5 6">
    <name type="scientific">Starmerella bacillaris</name>
    <name type="common">Yeast</name>
    <name type="synonym">Candida zemplinina</name>
    <dbReference type="NCBI Taxonomy" id="1247836"/>
    <lineage>
        <taxon>Eukaryota</taxon>
        <taxon>Fungi</taxon>
        <taxon>Dikarya</taxon>
        <taxon>Ascomycota</taxon>
        <taxon>Saccharomycotina</taxon>
        <taxon>Dipodascomycetes</taxon>
        <taxon>Dipodascales</taxon>
        <taxon>Trichomonascaceae</taxon>
        <taxon>Starmerella</taxon>
    </lineage>
</organism>
<dbReference type="Gene3D" id="3.30.2320.30">
    <property type="entry name" value="ATP synthase, E subunit, C-terminal"/>
    <property type="match status" value="1"/>
</dbReference>
<evidence type="ECO:0000313" key="6">
    <source>
        <dbReference type="Proteomes" id="UP001362899"/>
    </source>
</evidence>
<comment type="similarity">
    <text evidence="1">Belongs to the V-ATPase E subunit family.</text>
</comment>
<dbReference type="PANTHER" id="PTHR45715">
    <property type="entry name" value="ATPASE H+-TRANSPORTING V1 SUBUNIT E1A-RELATED"/>
    <property type="match status" value="1"/>
</dbReference>
<gene>
    <name evidence="5" type="ORF">DASB73_005230</name>
</gene>
<keyword evidence="3" id="KW-0406">Ion transport</keyword>
<dbReference type="Pfam" id="PF01991">
    <property type="entry name" value="vATP-synt_E"/>
    <property type="match status" value="1"/>
</dbReference>
<accession>A0AAV5RDU8</accession>
<name>A0AAV5RDU8_STABA</name>
<dbReference type="HAMAP" id="MF_00311">
    <property type="entry name" value="ATP_synth_E_arch"/>
    <property type="match status" value="1"/>
</dbReference>
<dbReference type="InterPro" id="IPR038495">
    <property type="entry name" value="ATPase_E_C"/>
</dbReference>
<dbReference type="GO" id="GO:0046961">
    <property type="term" value="F:proton-transporting ATPase activity, rotational mechanism"/>
    <property type="evidence" value="ECO:0007669"/>
    <property type="project" value="InterPro"/>
</dbReference>
<evidence type="ECO:0000256" key="4">
    <source>
        <dbReference type="SAM" id="Coils"/>
    </source>
</evidence>
<keyword evidence="2" id="KW-0813">Transport</keyword>
<proteinExistence type="inferred from homology"/>
<reference evidence="5 6" key="1">
    <citation type="journal article" date="2023" name="Elife">
        <title>Identification of key yeast species and microbe-microbe interactions impacting larval growth of Drosophila in the wild.</title>
        <authorList>
            <person name="Mure A."/>
            <person name="Sugiura Y."/>
            <person name="Maeda R."/>
            <person name="Honda K."/>
            <person name="Sakurai N."/>
            <person name="Takahashi Y."/>
            <person name="Watada M."/>
            <person name="Katoh T."/>
            <person name="Gotoh A."/>
            <person name="Gotoh Y."/>
            <person name="Taniguchi I."/>
            <person name="Nakamura K."/>
            <person name="Hayashi T."/>
            <person name="Katayama T."/>
            <person name="Uemura T."/>
            <person name="Hattori Y."/>
        </authorList>
    </citation>
    <scope>NUCLEOTIDE SEQUENCE [LARGE SCALE GENOMIC DNA]</scope>
    <source>
        <strain evidence="5 6">SB-73</strain>
    </source>
</reference>
<evidence type="ECO:0000313" key="5">
    <source>
        <dbReference type="EMBL" id="GMM49565.1"/>
    </source>
</evidence>